<evidence type="ECO:0000256" key="4">
    <source>
        <dbReference type="ARBA" id="ARBA00023274"/>
    </source>
</evidence>
<dbReference type="PaxDb" id="522772-Dacet_2276"/>
<dbReference type="InterPro" id="IPR023563">
    <property type="entry name" value="Ribosomal_uL13_CS"/>
</dbReference>
<dbReference type="Gene3D" id="3.90.1180.10">
    <property type="entry name" value="Ribosomal protein L13"/>
    <property type="match status" value="1"/>
</dbReference>
<dbReference type="STRING" id="522772.Dacet_2276"/>
<dbReference type="Proteomes" id="UP000002012">
    <property type="component" value="Chromosome"/>
</dbReference>
<reference evidence="9 10" key="1">
    <citation type="journal article" date="2010" name="Stand. Genomic Sci.">
        <title>Complete genome sequence of Denitrovibrio acetiphilus type strain (N2460).</title>
        <authorList>
            <person name="Kiss H."/>
            <person name="Lang E."/>
            <person name="Lapidus A."/>
            <person name="Copeland A."/>
            <person name="Nolan M."/>
            <person name="Glavina Del Rio T."/>
            <person name="Chen F."/>
            <person name="Lucas S."/>
            <person name="Tice H."/>
            <person name="Cheng J.F."/>
            <person name="Han C."/>
            <person name="Goodwin L."/>
            <person name="Pitluck S."/>
            <person name="Liolios K."/>
            <person name="Pati A."/>
            <person name="Ivanova N."/>
            <person name="Mavromatis K."/>
            <person name="Chen A."/>
            <person name="Palaniappan K."/>
            <person name="Land M."/>
            <person name="Hauser L."/>
            <person name="Chang Y.J."/>
            <person name="Jeffries C.D."/>
            <person name="Detter J.C."/>
            <person name="Brettin T."/>
            <person name="Spring S."/>
            <person name="Rohde M."/>
            <person name="Goker M."/>
            <person name="Woyke T."/>
            <person name="Bristow J."/>
            <person name="Eisen J.A."/>
            <person name="Markowitz V."/>
            <person name="Hugenholtz P."/>
            <person name="Kyrpides N.C."/>
            <person name="Klenk H.P."/>
        </authorList>
    </citation>
    <scope>NUCLEOTIDE SEQUENCE [LARGE SCALE GENOMIC DNA]</scope>
    <source>
        <strain evidence="10">DSM 12809 / NBRC 114555 / N2460</strain>
    </source>
</reference>
<dbReference type="OrthoDB" id="9801330at2"/>
<dbReference type="SUPFAM" id="SSF52161">
    <property type="entry name" value="Ribosomal protein L13"/>
    <property type="match status" value="1"/>
</dbReference>
<proteinExistence type="inferred from homology"/>
<dbReference type="eggNOG" id="COG0102">
    <property type="taxonomic scope" value="Bacteria"/>
</dbReference>
<dbReference type="FunCoup" id="D4H315">
    <property type="interactions" value="596"/>
</dbReference>
<dbReference type="RefSeq" id="WP_013011540.1">
    <property type="nucleotide sequence ID" value="NC_013943.1"/>
</dbReference>
<dbReference type="GO" id="GO:0003729">
    <property type="term" value="F:mRNA binding"/>
    <property type="evidence" value="ECO:0007669"/>
    <property type="project" value="TreeGrafter"/>
</dbReference>
<evidence type="ECO:0000256" key="5">
    <source>
        <dbReference type="ARBA" id="ARBA00035201"/>
    </source>
</evidence>
<dbReference type="EMBL" id="CP001968">
    <property type="protein sequence ID" value="ADD69038.1"/>
    <property type="molecule type" value="Genomic_DNA"/>
</dbReference>
<dbReference type="InterPro" id="IPR005822">
    <property type="entry name" value="Ribosomal_uL13"/>
</dbReference>
<dbReference type="AlphaFoldDB" id="D4H315"/>
<evidence type="ECO:0000313" key="9">
    <source>
        <dbReference type="EMBL" id="ADD69038.1"/>
    </source>
</evidence>
<dbReference type="PROSITE" id="PS00783">
    <property type="entry name" value="RIBOSOMAL_L13"/>
    <property type="match status" value="1"/>
</dbReference>
<dbReference type="HAMAP" id="MF_01366">
    <property type="entry name" value="Ribosomal_uL13"/>
    <property type="match status" value="1"/>
</dbReference>
<dbReference type="GO" id="GO:0022625">
    <property type="term" value="C:cytosolic large ribosomal subunit"/>
    <property type="evidence" value="ECO:0007669"/>
    <property type="project" value="TreeGrafter"/>
</dbReference>
<evidence type="ECO:0000313" key="10">
    <source>
        <dbReference type="Proteomes" id="UP000002012"/>
    </source>
</evidence>
<dbReference type="CDD" id="cd00392">
    <property type="entry name" value="Ribosomal_L13"/>
    <property type="match status" value="1"/>
</dbReference>
<dbReference type="PIRSF" id="PIRSF002181">
    <property type="entry name" value="Ribosomal_L13"/>
    <property type="match status" value="1"/>
</dbReference>
<dbReference type="InterPro" id="IPR036899">
    <property type="entry name" value="Ribosomal_uL13_sf"/>
</dbReference>
<dbReference type="GO" id="GO:0006412">
    <property type="term" value="P:translation"/>
    <property type="evidence" value="ECO:0007669"/>
    <property type="project" value="UniProtKB-UniRule"/>
</dbReference>
<dbReference type="FunFam" id="3.90.1180.10:FF:000001">
    <property type="entry name" value="50S ribosomal protein L13"/>
    <property type="match status" value="1"/>
</dbReference>
<dbReference type="PANTHER" id="PTHR11545:SF2">
    <property type="entry name" value="LARGE RIBOSOMAL SUBUNIT PROTEIN UL13M"/>
    <property type="match status" value="1"/>
</dbReference>
<comment type="function">
    <text evidence="6 8">This protein is one of the early assembly proteins of the 50S ribosomal subunit, although it is not seen to bind rRNA by itself. It is important during the early stages of 50S assembly.</text>
</comment>
<dbReference type="GO" id="GO:0017148">
    <property type="term" value="P:negative regulation of translation"/>
    <property type="evidence" value="ECO:0007669"/>
    <property type="project" value="TreeGrafter"/>
</dbReference>
<organism evidence="9 10">
    <name type="scientific">Denitrovibrio acetiphilus (strain DSM 12809 / NBRC 114555 / N2460)</name>
    <dbReference type="NCBI Taxonomy" id="522772"/>
    <lineage>
        <taxon>Bacteria</taxon>
        <taxon>Pseudomonadati</taxon>
        <taxon>Deferribacterota</taxon>
        <taxon>Deferribacteres</taxon>
        <taxon>Deferribacterales</taxon>
        <taxon>Geovibrionaceae</taxon>
        <taxon>Denitrovibrio</taxon>
    </lineage>
</organism>
<comment type="subunit">
    <text evidence="2 6">Part of the 50S ribosomal subunit.</text>
</comment>
<name>D4H315_DENA2</name>
<keyword evidence="3 6" id="KW-0689">Ribosomal protein</keyword>
<gene>
    <name evidence="6 8" type="primary">rplM</name>
    <name evidence="9" type="ordered locus">Dacet_2276</name>
</gene>
<evidence type="ECO:0000256" key="3">
    <source>
        <dbReference type="ARBA" id="ARBA00022980"/>
    </source>
</evidence>
<keyword evidence="10" id="KW-1185">Reference proteome</keyword>
<dbReference type="GO" id="GO:0003735">
    <property type="term" value="F:structural constituent of ribosome"/>
    <property type="evidence" value="ECO:0007669"/>
    <property type="project" value="InterPro"/>
</dbReference>
<dbReference type="HOGENOM" id="CLU_082184_2_2_0"/>
<dbReference type="KEGG" id="dap:Dacet_2276"/>
<sequence>MKTYWAKPDEIEQKWFVVDAENKILGRLATEVATILMGKHKPTYTPSIDTGDFIVIVNAEKFAVTGSKMTDKIYYRHSGYLGGIKDRTLKEQLEKKPEEVIRMAVRRMLPKTKMGRAMIKKLKIYTGGAHPHAAQNPETLEI</sequence>
<evidence type="ECO:0000256" key="8">
    <source>
        <dbReference type="RuleBase" id="RU003878"/>
    </source>
</evidence>
<dbReference type="Pfam" id="PF00572">
    <property type="entry name" value="Ribosomal_L13"/>
    <property type="match status" value="1"/>
</dbReference>
<dbReference type="PANTHER" id="PTHR11545">
    <property type="entry name" value="RIBOSOMAL PROTEIN L13"/>
    <property type="match status" value="1"/>
</dbReference>
<dbReference type="NCBIfam" id="TIGR01066">
    <property type="entry name" value="rplM_bact"/>
    <property type="match status" value="1"/>
</dbReference>
<dbReference type="InParanoid" id="D4H315"/>
<evidence type="ECO:0000256" key="7">
    <source>
        <dbReference type="RuleBase" id="RU003877"/>
    </source>
</evidence>
<evidence type="ECO:0000256" key="6">
    <source>
        <dbReference type="HAMAP-Rule" id="MF_01366"/>
    </source>
</evidence>
<protein>
    <recommendedName>
        <fullName evidence="5 6">Large ribosomal subunit protein uL13</fullName>
    </recommendedName>
</protein>
<keyword evidence="4 6" id="KW-0687">Ribonucleoprotein</keyword>
<evidence type="ECO:0000256" key="2">
    <source>
        <dbReference type="ARBA" id="ARBA00011838"/>
    </source>
</evidence>
<evidence type="ECO:0000256" key="1">
    <source>
        <dbReference type="ARBA" id="ARBA00006227"/>
    </source>
</evidence>
<comment type="similarity">
    <text evidence="1 6 7">Belongs to the universal ribosomal protein uL13 family.</text>
</comment>
<dbReference type="InterPro" id="IPR005823">
    <property type="entry name" value="Ribosomal_uL13_bac-type"/>
</dbReference>
<accession>D4H315</accession>